<dbReference type="AlphaFoldDB" id="D5BFT0"/>
<gene>
    <name evidence="1" type="ordered locus">ZPR_0669</name>
</gene>
<sequence>MKKENKLMAKSWQLKAEKAYKTFLFWLCCCFVWQPKHNN</sequence>
<evidence type="ECO:0000313" key="2">
    <source>
        <dbReference type="Proteomes" id="UP000001654"/>
    </source>
</evidence>
<evidence type="ECO:0000313" key="1">
    <source>
        <dbReference type="EMBL" id="ADF51024.1"/>
    </source>
</evidence>
<organism evidence="1 2">
    <name type="scientific">Zunongwangia profunda (strain DSM 18752 / CCTCC AB 206139 / SM-A87)</name>
    <name type="common">Wangia profunda</name>
    <dbReference type="NCBI Taxonomy" id="655815"/>
    <lineage>
        <taxon>Bacteria</taxon>
        <taxon>Pseudomonadati</taxon>
        <taxon>Bacteroidota</taxon>
        <taxon>Flavobacteriia</taxon>
        <taxon>Flavobacteriales</taxon>
        <taxon>Flavobacteriaceae</taxon>
        <taxon>Zunongwangia</taxon>
    </lineage>
</organism>
<proteinExistence type="predicted"/>
<dbReference type="Proteomes" id="UP000001654">
    <property type="component" value="Chromosome"/>
</dbReference>
<dbReference type="EMBL" id="CP001650">
    <property type="protein sequence ID" value="ADF51024.1"/>
    <property type="molecule type" value="Genomic_DNA"/>
</dbReference>
<protein>
    <submittedName>
        <fullName evidence="1">Uncharacterized protein</fullName>
    </submittedName>
</protein>
<dbReference type="HOGENOM" id="CLU_3319752_0_0_10"/>
<dbReference type="STRING" id="655815.ZPR_0669"/>
<reference evidence="1 2" key="1">
    <citation type="journal article" date="2010" name="BMC Genomics">
        <title>The complete genome of Zunongwangia profunda SM-A87 reveals its adaptation to the deep-sea environment and ecological role in sedimentary organic nitrogen degradation.</title>
        <authorList>
            <person name="Qin Q.L."/>
            <person name="Zhang X.Y."/>
            <person name="Wang X.M."/>
            <person name="Liu G.M."/>
            <person name="Chen X.L."/>
            <person name="Xie B.B."/>
            <person name="Dang H.Y."/>
            <person name="Zhou B.C."/>
            <person name="Yu J."/>
            <person name="Zhang Y.Z."/>
        </authorList>
    </citation>
    <scope>NUCLEOTIDE SEQUENCE [LARGE SCALE GENOMIC DNA]</scope>
    <source>
        <strain evidence="2">DSM 18752 / CCTCC AB 206139 / SM-A87</strain>
    </source>
</reference>
<accession>D5BFT0</accession>
<dbReference type="KEGG" id="zpr:ZPR_0669"/>
<name>D5BFT0_ZUNPS</name>
<keyword evidence="2" id="KW-1185">Reference proteome</keyword>